<sequence length="242" mass="26223">MGTTFSVGRRYARAGHVRSLTISSSVVTALVLDEDGATYRSRIATRAFSAADWSRIERALAQEAIHAAKLLAGQLPDDLDRILGGFGLSLFPQSLADLVMDCDCPGWQKPCRHLTAACYVLAESFDNDPFGILAWRGKGRDELLEQLRGHRVSALSHIAAEARPERTEAQPTAGFWTAGPRLPKPPEPLPGTVVRSDAILDQLDALELTVGRFEVGDLLRDAYRTLGCEAKDPAGTVEGNRG</sequence>
<evidence type="ECO:0000259" key="3">
    <source>
        <dbReference type="PROSITE" id="PS50966"/>
    </source>
</evidence>
<reference evidence="4" key="1">
    <citation type="submission" date="2021-04" db="EMBL/GenBank/DDBJ databases">
        <title>Dactylosporangium aurantiacum NRRL B-8018 full assembly.</title>
        <authorList>
            <person name="Hartkoorn R.C."/>
            <person name="Beaudoing E."/>
            <person name="Hot D."/>
        </authorList>
    </citation>
    <scope>NUCLEOTIDE SEQUENCE</scope>
    <source>
        <strain evidence="4">NRRL B-8018</strain>
    </source>
</reference>
<dbReference type="PROSITE" id="PS50966">
    <property type="entry name" value="ZF_SWIM"/>
    <property type="match status" value="1"/>
</dbReference>
<name>A0A9Q9I6E1_9ACTN</name>
<keyword evidence="1" id="KW-0863">Zinc-finger</keyword>
<evidence type="ECO:0000313" key="4">
    <source>
        <dbReference type="EMBL" id="UWZ50474.1"/>
    </source>
</evidence>
<dbReference type="AlphaFoldDB" id="A0A9Q9I6E1"/>
<keyword evidence="1" id="KW-0479">Metal-binding</keyword>
<dbReference type="EMBL" id="CP073767">
    <property type="protein sequence ID" value="UWZ50474.1"/>
    <property type="molecule type" value="Genomic_DNA"/>
</dbReference>
<feature type="region of interest" description="Disordered" evidence="2">
    <location>
        <begin position="163"/>
        <end position="185"/>
    </location>
</feature>
<dbReference type="InterPro" id="IPR007527">
    <property type="entry name" value="Znf_SWIM"/>
</dbReference>
<accession>A0A9Q9I6E1</accession>
<evidence type="ECO:0000256" key="2">
    <source>
        <dbReference type="SAM" id="MobiDB-lite"/>
    </source>
</evidence>
<organism evidence="4 5">
    <name type="scientific">Dactylosporangium aurantiacum</name>
    <dbReference type="NCBI Taxonomy" id="35754"/>
    <lineage>
        <taxon>Bacteria</taxon>
        <taxon>Bacillati</taxon>
        <taxon>Actinomycetota</taxon>
        <taxon>Actinomycetes</taxon>
        <taxon>Micromonosporales</taxon>
        <taxon>Micromonosporaceae</taxon>
        <taxon>Dactylosporangium</taxon>
    </lineage>
</organism>
<keyword evidence="1" id="KW-0862">Zinc</keyword>
<dbReference type="KEGG" id="daur:Daura_26965"/>
<keyword evidence="5" id="KW-1185">Reference proteome</keyword>
<feature type="domain" description="SWIM-type" evidence="3">
    <location>
        <begin position="86"/>
        <end position="122"/>
    </location>
</feature>
<evidence type="ECO:0000256" key="1">
    <source>
        <dbReference type="PROSITE-ProRule" id="PRU00325"/>
    </source>
</evidence>
<dbReference type="Proteomes" id="UP001058003">
    <property type="component" value="Chromosome"/>
</dbReference>
<evidence type="ECO:0000313" key="5">
    <source>
        <dbReference type="Proteomes" id="UP001058003"/>
    </source>
</evidence>
<gene>
    <name evidence="4" type="ORF">Daura_26965</name>
</gene>
<proteinExistence type="predicted"/>
<dbReference type="RefSeq" id="WP_260709458.1">
    <property type="nucleotide sequence ID" value="NZ_CP073767.1"/>
</dbReference>
<dbReference type="PANTHER" id="PTHR38133:SF1">
    <property type="entry name" value="SLR1429 PROTEIN"/>
    <property type="match status" value="1"/>
</dbReference>
<protein>
    <recommendedName>
        <fullName evidence="3">SWIM-type domain-containing protein</fullName>
    </recommendedName>
</protein>
<dbReference type="GO" id="GO:0008270">
    <property type="term" value="F:zinc ion binding"/>
    <property type="evidence" value="ECO:0007669"/>
    <property type="project" value="UniProtKB-KW"/>
</dbReference>
<dbReference type="PANTHER" id="PTHR38133">
    <property type="entry name" value="SLR1429 PROTEIN"/>
    <property type="match status" value="1"/>
</dbReference>